<keyword evidence="1" id="KW-0812">Transmembrane</keyword>
<name>A0A8B8JRJ9_ABRPR</name>
<dbReference type="RefSeq" id="XP_027333178.1">
    <property type="nucleotide sequence ID" value="XM_027477377.1"/>
</dbReference>
<dbReference type="AlphaFoldDB" id="A0A8B8JRJ9"/>
<evidence type="ECO:0000256" key="1">
    <source>
        <dbReference type="SAM" id="Phobius"/>
    </source>
</evidence>
<evidence type="ECO:0000313" key="2">
    <source>
        <dbReference type="Proteomes" id="UP000694853"/>
    </source>
</evidence>
<sequence>METAMSALSMLSFTSVKTRSTVTRNCPIIHRKSCDLWVKNASRRTRVGAVNVDDVTSVLDPVPVEVTWQIVVGAIAGVTPFVVAGIEFNKRIIAQRRCEKCGGSGLVLREKEYFRCPECGGFLPWQSWKRFFSG</sequence>
<feature type="transmembrane region" description="Helical" evidence="1">
    <location>
        <begin position="66"/>
        <end position="86"/>
    </location>
</feature>
<accession>A0A8B8JRJ9</accession>
<dbReference type="GeneID" id="113848025"/>
<organism evidence="2 3">
    <name type="scientific">Abrus precatorius</name>
    <name type="common">Indian licorice</name>
    <name type="synonym">Glycine abrus</name>
    <dbReference type="NCBI Taxonomy" id="3816"/>
    <lineage>
        <taxon>Eukaryota</taxon>
        <taxon>Viridiplantae</taxon>
        <taxon>Streptophyta</taxon>
        <taxon>Embryophyta</taxon>
        <taxon>Tracheophyta</taxon>
        <taxon>Spermatophyta</taxon>
        <taxon>Magnoliopsida</taxon>
        <taxon>eudicotyledons</taxon>
        <taxon>Gunneridae</taxon>
        <taxon>Pentapetalae</taxon>
        <taxon>rosids</taxon>
        <taxon>fabids</taxon>
        <taxon>Fabales</taxon>
        <taxon>Fabaceae</taxon>
        <taxon>Papilionoideae</taxon>
        <taxon>50 kb inversion clade</taxon>
        <taxon>NPAAA clade</taxon>
        <taxon>indigoferoid/millettioid clade</taxon>
        <taxon>Abreae</taxon>
        <taxon>Abrus</taxon>
    </lineage>
</organism>
<dbReference type="PANTHER" id="PTHR36809">
    <property type="entry name" value="TRANSMEMBRANE PROTEIN"/>
    <property type="match status" value="1"/>
</dbReference>
<keyword evidence="1" id="KW-1133">Transmembrane helix</keyword>
<keyword evidence="2" id="KW-1185">Reference proteome</keyword>
<keyword evidence="1" id="KW-0472">Membrane</keyword>
<evidence type="ECO:0000313" key="3">
    <source>
        <dbReference type="RefSeq" id="XP_027333178.1"/>
    </source>
</evidence>
<dbReference type="OrthoDB" id="2018625at2759"/>
<reference evidence="3" key="2">
    <citation type="submission" date="2025-08" db="UniProtKB">
        <authorList>
            <consortium name="RefSeq"/>
        </authorList>
    </citation>
    <scope>IDENTIFICATION</scope>
    <source>
        <tissue evidence="3">Young leaves</tissue>
    </source>
</reference>
<dbReference type="Proteomes" id="UP000694853">
    <property type="component" value="Unplaced"/>
</dbReference>
<dbReference type="KEGG" id="aprc:113848025"/>
<gene>
    <name evidence="3" type="primary">LOC113848025</name>
</gene>
<protein>
    <submittedName>
        <fullName evidence="3">Uncharacterized protein LOC113848025</fullName>
    </submittedName>
</protein>
<proteinExistence type="predicted"/>
<reference evidence="2" key="1">
    <citation type="journal article" date="2019" name="Toxins">
        <title>Detection of Abrin-Like and Prepropulchellin-Like Toxin Genes and Transcripts Using Whole Genome Sequencing and Full-Length Transcript Sequencing of Abrus precatorius.</title>
        <authorList>
            <person name="Hovde B.T."/>
            <person name="Daligault H.E."/>
            <person name="Hanschen E.R."/>
            <person name="Kunde Y.A."/>
            <person name="Johnson M.B."/>
            <person name="Starkenburg S.R."/>
            <person name="Johnson S.L."/>
        </authorList>
    </citation>
    <scope>NUCLEOTIDE SEQUENCE [LARGE SCALE GENOMIC DNA]</scope>
</reference>
<dbReference type="PANTHER" id="PTHR36809:SF1">
    <property type="entry name" value="TRANSMEMBRANE PROTEIN"/>
    <property type="match status" value="1"/>
</dbReference>